<organism evidence="8 9">
    <name type="scientific">Bacillus paranthracis</name>
    <dbReference type="NCBI Taxonomy" id="2026186"/>
    <lineage>
        <taxon>Bacteria</taxon>
        <taxon>Bacillati</taxon>
        <taxon>Bacillota</taxon>
        <taxon>Bacilli</taxon>
        <taxon>Bacillales</taxon>
        <taxon>Bacillaceae</taxon>
        <taxon>Bacillus</taxon>
        <taxon>Bacillus cereus group</taxon>
    </lineage>
</organism>
<sequence>METVYEVYRIKQVARKKKWKFDKRITSPDSAAKIAQHFIGDEDREVFFQICLNTKNEVIAVHRIHVGAINASIVHPREAYKVCLLYNACSVIFFHNHPSYDTTPSDEDLEVTRRLKEAGEILGIEMLDHIIVSPKGFTSLKVKGKL</sequence>
<feature type="domain" description="MPN" evidence="7">
    <location>
        <begin position="24"/>
        <end position="146"/>
    </location>
</feature>
<dbReference type="CDD" id="cd08071">
    <property type="entry name" value="MPN_DUF2466"/>
    <property type="match status" value="1"/>
</dbReference>
<dbReference type="Pfam" id="PF04002">
    <property type="entry name" value="RadC"/>
    <property type="match status" value="1"/>
</dbReference>
<dbReference type="AlphaFoldDB" id="A0A5M9GHG0"/>
<dbReference type="GO" id="GO:0006508">
    <property type="term" value="P:proteolysis"/>
    <property type="evidence" value="ECO:0007669"/>
    <property type="project" value="UniProtKB-KW"/>
</dbReference>
<name>A0A5M9GHG0_9BACI</name>
<keyword evidence="3" id="KW-0479">Metal-binding</keyword>
<evidence type="ECO:0000256" key="3">
    <source>
        <dbReference type="ARBA" id="ARBA00022723"/>
    </source>
</evidence>
<comment type="similarity">
    <text evidence="1">Belongs to the UPF0758 family.</text>
</comment>
<keyword evidence="2" id="KW-0645">Protease</keyword>
<evidence type="ECO:0000313" key="9">
    <source>
        <dbReference type="Proteomes" id="UP000325411"/>
    </source>
</evidence>
<evidence type="ECO:0000256" key="2">
    <source>
        <dbReference type="ARBA" id="ARBA00022670"/>
    </source>
</evidence>
<protein>
    <submittedName>
        <fullName evidence="8">JAB domain-containing protein</fullName>
    </submittedName>
</protein>
<evidence type="ECO:0000256" key="4">
    <source>
        <dbReference type="ARBA" id="ARBA00022801"/>
    </source>
</evidence>
<evidence type="ECO:0000256" key="1">
    <source>
        <dbReference type="ARBA" id="ARBA00010243"/>
    </source>
</evidence>
<evidence type="ECO:0000256" key="5">
    <source>
        <dbReference type="ARBA" id="ARBA00022833"/>
    </source>
</evidence>
<keyword evidence="4" id="KW-0378">Hydrolase</keyword>
<dbReference type="GO" id="GO:0046872">
    <property type="term" value="F:metal ion binding"/>
    <property type="evidence" value="ECO:0007669"/>
    <property type="project" value="UniProtKB-KW"/>
</dbReference>
<dbReference type="EMBL" id="VXCE01000042">
    <property type="protein sequence ID" value="KAA8473251.1"/>
    <property type="molecule type" value="Genomic_DNA"/>
</dbReference>
<dbReference type="Proteomes" id="UP000325411">
    <property type="component" value="Unassembled WGS sequence"/>
</dbReference>
<evidence type="ECO:0000256" key="6">
    <source>
        <dbReference type="ARBA" id="ARBA00023049"/>
    </source>
</evidence>
<dbReference type="PROSITE" id="PS50249">
    <property type="entry name" value="MPN"/>
    <property type="match status" value="1"/>
</dbReference>
<dbReference type="PANTHER" id="PTHR30471">
    <property type="entry name" value="DNA REPAIR PROTEIN RADC"/>
    <property type="match status" value="1"/>
</dbReference>
<accession>A0A5M9GHG0</accession>
<keyword evidence="6" id="KW-0482">Metalloprotease</keyword>
<dbReference type="Gene3D" id="3.40.140.10">
    <property type="entry name" value="Cytidine Deaminase, domain 2"/>
    <property type="match status" value="1"/>
</dbReference>
<keyword evidence="5" id="KW-0862">Zinc</keyword>
<dbReference type="InterPro" id="IPR037518">
    <property type="entry name" value="MPN"/>
</dbReference>
<dbReference type="RefSeq" id="WP_153623536.1">
    <property type="nucleotide sequence ID" value="NZ_CP064082.1"/>
</dbReference>
<evidence type="ECO:0000259" key="7">
    <source>
        <dbReference type="PROSITE" id="PS50249"/>
    </source>
</evidence>
<evidence type="ECO:0000313" key="8">
    <source>
        <dbReference type="EMBL" id="KAA8473251.1"/>
    </source>
</evidence>
<proteinExistence type="inferred from homology"/>
<gene>
    <name evidence="8" type="ORF">FYW06_27785</name>
</gene>
<reference evidence="8 9" key="1">
    <citation type="submission" date="2019-09" db="EMBL/GenBank/DDBJ databases">
        <authorList>
            <person name="Geng P."/>
            <person name="Wan X."/>
            <person name="Zhou G."/>
            <person name="Yuan Z."/>
            <person name="Hu X."/>
        </authorList>
    </citation>
    <scope>NUCLEOTIDE SEQUENCE [LARGE SCALE GENOMIC DNA]</scope>
    <source>
        <strain evidence="8 9">EFR-4</strain>
    </source>
</reference>
<dbReference type="GO" id="GO:0008237">
    <property type="term" value="F:metallopeptidase activity"/>
    <property type="evidence" value="ECO:0007669"/>
    <property type="project" value="UniProtKB-KW"/>
</dbReference>
<dbReference type="InterPro" id="IPR001405">
    <property type="entry name" value="UPF0758"/>
</dbReference>
<dbReference type="SUPFAM" id="SSF102712">
    <property type="entry name" value="JAB1/MPN domain"/>
    <property type="match status" value="1"/>
</dbReference>
<comment type="caution">
    <text evidence="8">The sequence shown here is derived from an EMBL/GenBank/DDBJ whole genome shotgun (WGS) entry which is preliminary data.</text>
</comment>
<dbReference type="PANTHER" id="PTHR30471:SF3">
    <property type="entry name" value="UPF0758 PROTEIN YEES-RELATED"/>
    <property type="match status" value="1"/>
</dbReference>
<dbReference type="InterPro" id="IPR025657">
    <property type="entry name" value="RadC_JAB"/>
</dbReference>